<dbReference type="SUPFAM" id="SSF46785">
    <property type="entry name" value="Winged helix' DNA-binding domain"/>
    <property type="match status" value="1"/>
</dbReference>
<evidence type="ECO:0000313" key="7">
    <source>
        <dbReference type="EMBL" id="BDV41885.1"/>
    </source>
</evidence>
<evidence type="ECO:0000259" key="6">
    <source>
        <dbReference type="PROSITE" id="PS51078"/>
    </source>
</evidence>
<organism evidence="7 8">
    <name type="scientific">Geotalea uraniireducens</name>
    <dbReference type="NCBI Taxonomy" id="351604"/>
    <lineage>
        <taxon>Bacteria</taxon>
        <taxon>Pseudomonadati</taxon>
        <taxon>Thermodesulfobacteriota</taxon>
        <taxon>Desulfuromonadia</taxon>
        <taxon>Geobacterales</taxon>
        <taxon>Geobacteraceae</taxon>
        <taxon>Geotalea</taxon>
    </lineage>
</organism>
<dbReference type="Pfam" id="PF01614">
    <property type="entry name" value="IclR_C"/>
    <property type="match status" value="1"/>
</dbReference>
<dbReference type="Gene3D" id="3.30.450.40">
    <property type="match status" value="1"/>
</dbReference>
<name>A0ABM8EIT9_9BACT</name>
<sequence>MARRKKESTTNPEGGAEHLGKPNVPRTDKSFYMIQAVSNALTLLELFDDKVAELGIREMRDRLELTTQATERLVATLERRGYLELNRLTGCYRLGLKTYEISRTFLAQAELFRHAQTVLRNLVNVCNETAYIATMHDYLSTYLEAVETTMTVRVASRIGSRLPAYCTAAGKVLLAALPPERLAEYLERVELRPYTDRTITDREALARHLAAIAEQGYAVGNEELERGIRGVAAPVRNHTGRIVAAVIISGPAMRLTDERLAAELIPQVRQAADEISLKLGYLAGGRREAPAPSTEHGQ</sequence>
<evidence type="ECO:0000256" key="2">
    <source>
        <dbReference type="ARBA" id="ARBA00023125"/>
    </source>
</evidence>
<dbReference type="Proteomes" id="UP001317705">
    <property type="component" value="Chromosome"/>
</dbReference>
<dbReference type="InterPro" id="IPR029016">
    <property type="entry name" value="GAF-like_dom_sf"/>
</dbReference>
<dbReference type="EMBL" id="AP027151">
    <property type="protein sequence ID" value="BDV41885.1"/>
    <property type="molecule type" value="Genomic_DNA"/>
</dbReference>
<gene>
    <name evidence="7" type="ORF">GURASL_08080</name>
</gene>
<evidence type="ECO:0000313" key="8">
    <source>
        <dbReference type="Proteomes" id="UP001317705"/>
    </source>
</evidence>
<feature type="region of interest" description="Disordered" evidence="4">
    <location>
        <begin position="1"/>
        <end position="24"/>
    </location>
</feature>
<protein>
    <submittedName>
        <fullName evidence="7">IclR family transcriptional regulator</fullName>
    </submittedName>
</protein>
<keyword evidence="2" id="KW-0238">DNA-binding</keyword>
<dbReference type="InterPro" id="IPR050707">
    <property type="entry name" value="HTH_MetabolicPath_Reg"/>
</dbReference>
<keyword evidence="1" id="KW-0805">Transcription regulation</keyword>
<reference evidence="7 8" key="1">
    <citation type="submission" date="2022-12" db="EMBL/GenBank/DDBJ databases">
        <title>Polyphasic characterization of Geotalea uranireducens NIT-SL11 newly isolated from a complex of sewage sludge and microbially reduced graphene oxide.</title>
        <authorList>
            <person name="Xie L."/>
            <person name="Yoshida N."/>
            <person name="Meng L."/>
        </authorList>
    </citation>
    <scope>NUCLEOTIDE SEQUENCE [LARGE SCALE GENOMIC DNA]</scope>
    <source>
        <strain evidence="7 8">NIT-SL11</strain>
    </source>
</reference>
<proteinExistence type="predicted"/>
<dbReference type="PROSITE" id="PS51078">
    <property type="entry name" value="ICLR_ED"/>
    <property type="match status" value="1"/>
</dbReference>
<evidence type="ECO:0000259" key="5">
    <source>
        <dbReference type="PROSITE" id="PS51077"/>
    </source>
</evidence>
<dbReference type="InterPro" id="IPR036390">
    <property type="entry name" value="WH_DNA-bd_sf"/>
</dbReference>
<dbReference type="InterPro" id="IPR036388">
    <property type="entry name" value="WH-like_DNA-bd_sf"/>
</dbReference>
<dbReference type="InterPro" id="IPR005471">
    <property type="entry name" value="Tscrpt_reg_IclR_N"/>
</dbReference>
<dbReference type="InterPro" id="IPR014757">
    <property type="entry name" value="Tscrpt_reg_IclR_C"/>
</dbReference>
<dbReference type="SMART" id="SM00346">
    <property type="entry name" value="HTH_ICLR"/>
    <property type="match status" value="1"/>
</dbReference>
<accession>A0ABM8EIT9</accession>
<keyword evidence="8" id="KW-1185">Reference proteome</keyword>
<evidence type="ECO:0000256" key="1">
    <source>
        <dbReference type="ARBA" id="ARBA00023015"/>
    </source>
</evidence>
<evidence type="ECO:0000256" key="4">
    <source>
        <dbReference type="SAM" id="MobiDB-lite"/>
    </source>
</evidence>
<keyword evidence="3" id="KW-0804">Transcription</keyword>
<feature type="domain" description="IclR-ED" evidence="6">
    <location>
        <begin position="97"/>
        <end position="281"/>
    </location>
</feature>
<dbReference type="Gene3D" id="1.10.10.10">
    <property type="entry name" value="Winged helix-like DNA-binding domain superfamily/Winged helix DNA-binding domain"/>
    <property type="match status" value="1"/>
</dbReference>
<dbReference type="PANTHER" id="PTHR30136:SF24">
    <property type="entry name" value="HTH-TYPE TRANSCRIPTIONAL REPRESSOR ALLR"/>
    <property type="match status" value="1"/>
</dbReference>
<dbReference type="PROSITE" id="PS51077">
    <property type="entry name" value="HTH_ICLR"/>
    <property type="match status" value="1"/>
</dbReference>
<dbReference type="PANTHER" id="PTHR30136">
    <property type="entry name" value="HELIX-TURN-HELIX TRANSCRIPTIONAL REGULATOR, ICLR FAMILY"/>
    <property type="match status" value="1"/>
</dbReference>
<dbReference type="RefSeq" id="WP_432613096.1">
    <property type="nucleotide sequence ID" value="NZ_AP027151.1"/>
</dbReference>
<feature type="domain" description="HTH iclR-type" evidence="5">
    <location>
        <begin position="34"/>
        <end position="96"/>
    </location>
</feature>
<evidence type="ECO:0000256" key="3">
    <source>
        <dbReference type="ARBA" id="ARBA00023163"/>
    </source>
</evidence>
<dbReference type="SUPFAM" id="SSF55781">
    <property type="entry name" value="GAF domain-like"/>
    <property type="match status" value="1"/>
</dbReference>
<dbReference type="Pfam" id="PF09339">
    <property type="entry name" value="HTH_IclR"/>
    <property type="match status" value="1"/>
</dbReference>